<gene>
    <name evidence="5" type="ORF">GIS00_19995</name>
</gene>
<reference evidence="5 6" key="1">
    <citation type="submission" date="2019-11" db="EMBL/GenBank/DDBJ databases">
        <authorList>
            <person name="Jiang L.-Q."/>
        </authorList>
    </citation>
    <scope>NUCLEOTIDE SEQUENCE [LARGE SCALE GENOMIC DNA]</scope>
    <source>
        <strain evidence="5 6">YIM 132087</strain>
    </source>
</reference>
<evidence type="ECO:0000259" key="3">
    <source>
        <dbReference type="Pfam" id="PF01408"/>
    </source>
</evidence>
<comment type="similarity">
    <text evidence="1">Belongs to the Gfo/Idh/MocA family.</text>
</comment>
<evidence type="ECO:0000313" key="5">
    <source>
        <dbReference type="EMBL" id="MTD16224.1"/>
    </source>
</evidence>
<name>A0A7K1FTU0_9ACTN</name>
<keyword evidence="6" id="KW-1185">Reference proteome</keyword>
<evidence type="ECO:0000313" key="6">
    <source>
        <dbReference type="Proteomes" id="UP000460221"/>
    </source>
</evidence>
<proteinExistence type="inferred from homology"/>
<accession>A0A7K1FTU0</accession>
<evidence type="ECO:0000256" key="2">
    <source>
        <dbReference type="ARBA" id="ARBA00023002"/>
    </source>
</evidence>
<dbReference type="Gene3D" id="3.40.50.720">
    <property type="entry name" value="NAD(P)-binding Rossmann-like Domain"/>
    <property type="match status" value="1"/>
</dbReference>
<comment type="caution">
    <text evidence="5">The sequence shown here is derived from an EMBL/GenBank/DDBJ whole genome shotgun (WGS) entry which is preliminary data.</text>
</comment>
<evidence type="ECO:0000259" key="4">
    <source>
        <dbReference type="Pfam" id="PF22725"/>
    </source>
</evidence>
<dbReference type="RefSeq" id="WP_154770166.1">
    <property type="nucleotide sequence ID" value="NZ_WLYK01000008.1"/>
</dbReference>
<dbReference type="EMBL" id="WLYK01000008">
    <property type="protein sequence ID" value="MTD16224.1"/>
    <property type="molecule type" value="Genomic_DNA"/>
</dbReference>
<dbReference type="PANTHER" id="PTHR42840">
    <property type="entry name" value="NAD(P)-BINDING ROSSMANN-FOLD SUPERFAMILY PROTEIN-RELATED"/>
    <property type="match status" value="1"/>
</dbReference>
<dbReference type="Pfam" id="PF01408">
    <property type="entry name" value="GFO_IDH_MocA"/>
    <property type="match status" value="1"/>
</dbReference>
<keyword evidence="2" id="KW-0560">Oxidoreductase</keyword>
<dbReference type="AlphaFoldDB" id="A0A7K1FTU0"/>
<evidence type="ECO:0000256" key="1">
    <source>
        <dbReference type="ARBA" id="ARBA00010928"/>
    </source>
</evidence>
<feature type="domain" description="GFO/IDH/MocA-like oxidoreductase" evidence="4">
    <location>
        <begin position="136"/>
        <end position="250"/>
    </location>
</feature>
<dbReference type="Gene3D" id="3.30.360.10">
    <property type="entry name" value="Dihydrodipicolinate Reductase, domain 2"/>
    <property type="match status" value="1"/>
</dbReference>
<dbReference type="Pfam" id="PF22725">
    <property type="entry name" value="GFO_IDH_MocA_C3"/>
    <property type="match status" value="1"/>
</dbReference>
<organism evidence="5 6">
    <name type="scientific">Nakamurella alba</name>
    <dbReference type="NCBI Taxonomy" id="2665158"/>
    <lineage>
        <taxon>Bacteria</taxon>
        <taxon>Bacillati</taxon>
        <taxon>Actinomycetota</taxon>
        <taxon>Actinomycetes</taxon>
        <taxon>Nakamurellales</taxon>
        <taxon>Nakamurellaceae</taxon>
        <taxon>Nakamurella</taxon>
    </lineage>
</organism>
<dbReference type="PANTHER" id="PTHR42840:SF3">
    <property type="entry name" value="BINDING ROSSMANN FOLD OXIDOREDUCTASE, PUTATIVE (AFU_ORTHOLOGUE AFUA_2G10240)-RELATED"/>
    <property type="match status" value="1"/>
</dbReference>
<sequence length="339" mass="35408">MATPHTGDIRVGVIGAGIMGADHARQLRAWVPGAVPAMIADIDAVRAATVADELGARSTDDAEALIADPGVDAILIASHDSTHADLCRAAVRANKPVLCEKPLAPSLAESAELLRDVGDGAGLISLGFMRRFDPGYVELKRTVHSGEVGLPLVLHCVSRGVTSGPGATSESSVTGSSIHDLDIVPWLLDSPVVEAAWLAGRQSRENTTLQDPQVILLRTADGVLTTVETYLNARYGYDVRCEAVCETGTVSVAEPSPVVTDRSLSRGIVYAADWRPRFAEAYRRELTAWIGAVATGAQNTALATARDGLVASAVAEAVITSMHSGGAFVPVSVPTITES</sequence>
<dbReference type="SUPFAM" id="SSF51735">
    <property type="entry name" value="NAD(P)-binding Rossmann-fold domains"/>
    <property type="match status" value="1"/>
</dbReference>
<dbReference type="GO" id="GO:0016491">
    <property type="term" value="F:oxidoreductase activity"/>
    <property type="evidence" value="ECO:0007669"/>
    <property type="project" value="UniProtKB-KW"/>
</dbReference>
<dbReference type="GO" id="GO:0000166">
    <property type="term" value="F:nucleotide binding"/>
    <property type="evidence" value="ECO:0007669"/>
    <property type="project" value="InterPro"/>
</dbReference>
<dbReference type="InterPro" id="IPR000683">
    <property type="entry name" value="Gfo/Idh/MocA-like_OxRdtase_N"/>
</dbReference>
<feature type="domain" description="Gfo/Idh/MocA-like oxidoreductase N-terminal" evidence="3">
    <location>
        <begin position="9"/>
        <end position="115"/>
    </location>
</feature>
<dbReference type="InterPro" id="IPR036291">
    <property type="entry name" value="NAD(P)-bd_dom_sf"/>
</dbReference>
<dbReference type="InterPro" id="IPR055170">
    <property type="entry name" value="GFO_IDH_MocA-like_dom"/>
</dbReference>
<protein>
    <submittedName>
        <fullName evidence="5">Inositol 2-dehydrogenase</fullName>
    </submittedName>
</protein>
<dbReference type="Proteomes" id="UP000460221">
    <property type="component" value="Unassembled WGS sequence"/>
</dbReference>
<dbReference type="SUPFAM" id="SSF55347">
    <property type="entry name" value="Glyceraldehyde-3-phosphate dehydrogenase-like, C-terminal domain"/>
    <property type="match status" value="1"/>
</dbReference>